<dbReference type="GO" id="GO:0005886">
    <property type="term" value="C:plasma membrane"/>
    <property type="evidence" value="ECO:0007669"/>
    <property type="project" value="TreeGrafter"/>
</dbReference>
<name>A0A9Q1D319_CONCO</name>
<comment type="caution">
    <text evidence="5">The sequence shown here is derived from an EMBL/GenBank/DDBJ whole genome shotgun (WGS) entry which is preliminary data.</text>
</comment>
<dbReference type="Gene3D" id="2.60.40.10">
    <property type="entry name" value="Immunoglobulins"/>
    <property type="match status" value="1"/>
</dbReference>
<proteinExistence type="predicted"/>
<keyword evidence="2" id="KW-0472">Membrane</keyword>
<accession>A0A9Q1D319</accession>
<evidence type="ECO:0000256" key="2">
    <source>
        <dbReference type="SAM" id="Phobius"/>
    </source>
</evidence>
<protein>
    <recommendedName>
        <fullName evidence="4">Fibronectin type-III domain-containing protein</fullName>
    </recommendedName>
</protein>
<feature type="transmembrane region" description="Helical" evidence="2">
    <location>
        <begin position="232"/>
        <end position="261"/>
    </location>
</feature>
<sequence>MAYSSWTFTVILLYSLWRHTASQEPQSPNNVTVVIQDGEVSLVWTPPASLEAYYKVQIKKYSGCKNWTTVPGCERVRTPRCDLTSLTNSLDIYWCRVKMIKKEMTSKWTIRRFNIMNDGGLLSPTFTLSSSSTSVKVRVHRKPALVATYKRGLDYTYYLREKEQDIMDSIMGLQVNKTRHWEADNAEEEDVEFDYLTWGQEYCVRLDVKHTSGTAASPASSEQCVLLPRPDWYIAAILLAISLSSLGVLGLLTLLLHCFLWRPKPLPSTLKCPSNVQGPLILGEVLVEKVTDQGWFLLSRNRSKELGWNQKAKETDEGETRRGSTDSGVSVEQPPSERAGGGEQGEARKREDSGCGSLQETDSGSSGGSRRMSGKRPLLEGRNSGGDSPQMEDSGLSLGCGIQYNGSGSLQGEDCGHLPVEGVEAGDGYRSQRPSFVVVQDFEREKPGERTTAETDSSTKIPVGYRSGLFTCVCRGEGLCLRCQSLAPLPAKEHSKYSYPTAHHSDQFPASSITRGPGSYLTKSHPHNGGDLAGRDMPFVCHVPQTESSESIPLLISVPQLPLLCGGLDGGVNAPSFSLQDVELTFG</sequence>
<feature type="signal peptide" evidence="3">
    <location>
        <begin position="1"/>
        <end position="22"/>
    </location>
</feature>
<evidence type="ECO:0000256" key="1">
    <source>
        <dbReference type="SAM" id="MobiDB-lite"/>
    </source>
</evidence>
<evidence type="ECO:0000256" key="3">
    <source>
        <dbReference type="SAM" id="SignalP"/>
    </source>
</evidence>
<dbReference type="InterPro" id="IPR003961">
    <property type="entry name" value="FN3_dom"/>
</dbReference>
<keyword evidence="3" id="KW-0732">Signal</keyword>
<dbReference type="PANTHER" id="PTHR20859">
    <property type="entry name" value="INTERFERON/INTERLEUKIN RECEPTOR"/>
    <property type="match status" value="1"/>
</dbReference>
<dbReference type="OrthoDB" id="8805892at2759"/>
<dbReference type="InterPro" id="IPR050650">
    <property type="entry name" value="Type-II_Cytokine-TF_Rcpt"/>
</dbReference>
<feature type="domain" description="Fibronectin type-III" evidence="4">
    <location>
        <begin position="8"/>
        <end position="108"/>
    </location>
</feature>
<dbReference type="Proteomes" id="UP001152803">
    <property type="component" value="Unassembled WGS sequence"/>
</dbReference>
<dbReference type="EMBL" id="JAFJMO010000014">
    <property type="protein sequence ID" value="KAJ8256527.1"/>
    <property type="molecule type" value="Genomic_DNA"/>
</dbReference>
<dbReference type="PANTHER" id="PTHR20859:SF94">
    <property type="entry name" value="CYTOKINE RECEPTOR FAMILY MEMBER B7"/>
    <property type="match status" value="1"/>
</dbReference>
<keyword evidence="2" id="KW-0812">Transmembrane</keyword>
<dbReference type="InterPro" id="IPR013783">
    <property type="entry name" value="Ig-like_fold"/>
</dbReference>
<dbReference type="InterPro" id="IPR036116">
    <property type="entry name" value="FN3_sf"/>
</dbReference>
<feature type="compositionally biased region" description="Basic and acidic residues" evidence="1">
    <location>
        <begin position="311"/>
        <end position="324"/>
    </location>
</feature>
<reference evidence="5" key="1">
    <citation type="journal article" date="2023" name="Science">
        <title>Genome structures resolve the early diversification of teleost fishes.</title>
        <authorList>
            <person name="Parey E."/>
            <person name="Louis A."/>
            <person name="Montfort J."/>
            <person name="Bouchez O."/>
            <person name="Roques C."/>
            <person name="Iampietro C."/>
            <person name="Lluch J."/>
            <person name="Castinel A."/>
            <person name="Donnadieu C."/>
            <person name="Desvignes T."/>
            <person name="Floi Bucao C."/>
            <person name="Jouanno E."/>
            <person name="Wen M."/>
            <person name="Mejri S."/>
            <person name="Dirks R."/>
            <person name="Jansen H."/>
            <person name="Henkel C."/>
            <person name="Chen W.J."/>
            <person name="Zahm M."/>
            <person name="Cabau C."/>
            <person name="Klopp C."/>
            <person name="Thompson A.W."/>
            <person name="Robinson-Rechavi M."/>
            <person name="Braasch I."/>
            <person name="Lecointre G."/>
            <person name="Bobe J."/>
            <person name="Postlethwait J.H."/>
            <person name="Berthelot C."/>
            <person name="Roest Crollius H."/>
            <person name="Guiguen Y."/>
        </authorList>
    </citation>
    <scope>NUCLEOTIDE SEQUENCE</scope>
    <source>
        <strain evidence="5">Concon-B</strain>
    </source>
</reference>
<keyword evidence="6" id="KW-1185">Reference proteome</keyword>
<evidence type="ECO:0000259" key="4">
    <source>
        <dbReference type="Pfam" id="PF01108"/>
    </source>
</evidence>
<dbReference type="Pfam" id="PF01108">
    <property type="entry name" value="Tissue_fac"/>
    <property type="match status" value="1"/>
</dbReference>
<keyword evidence="2" id="KW-1133">Transmembrane helix</keyword>
<evidence type="ECO:0000313" key="6">
    <source>
        <dbReference type="Proteomes" id="UP001152803"/>
    </source>
</evidence>
<dbReference type="SUPFAM" id="SSF49265">
    <property type="entry name" value="Fibronectin type III"/>
    <property type="match status" value="1"/>
</dbReference>
<feature type="region of interest" description="Disordered" evidence="1">
    <location>
        <begin position="308"/>
        <end position="398"/>
    </location>
</feature>
<dbReference type="AlphaFoldDB" id="A0A9Q1D319"/>
<feature type="region of interest" description="Disordered" evidence="1">
    <location>
        <begin position="507"/>
        <end position="528"/>
    </location>
</feature>
<gene>
    <name evidence="5" type="ORF">COCON_G00186790</name>
</gene>
<organism evidence="5 6">
    <name type="scientific">Conger conger</name>
    <name type="common">Conger eel</name>
    <name type="synonym">Muraena conger</name>
    <dbReference type="NCBI Taxonomy" id="82655"/>
    <lineage>
        <taxon>Eukaryota</taxon>
        <taxon>Metazoa</taxon>
        <taxon>Chordata</taxon>
        <taxon>Craniata</taxon>
        <taxon>Vertebrata</taxon>
        <taxon>Euteleostomi</taxon>
        <taxon>Actinopterygii</taxon>
        <taxon>Neopterygii</taxon>
        <taxon>Teleostei</taxon>
        <taxon>Anguilliformes</taxon>
        <taxon>Congridae</taxon>
        <taxon>Conger</taxon>
    </lineage>
</organism>
<evidence type="ECO:0000313" key="5">
    <source>
        <dbReference type="EMBL" id="KAJ8256527.1"/>
    </source>
</evidence>
<dbReference type="GO" id="GO:0004896">
    <property type="term" value="F:cytokine receptor activity"/>
    <property type="evidence" value="ECO:0007669"/>
    <property type="project" value="TreeGrafter"/>
</dbReference>
<feature type="chain" id="PRO_5040471109" description="Fibronectin type-III domain-containing protein" evidence="3">
    <location>
        <begin position="23"/>
        <end position="587"/>
    </location>
</feature>